<reference evidence="4" key="2">
    <citation type="journal article" date="2017" name="Plant J.">
        <title>Araport11: a complete reannotation of the Arabidopsis thaliana reference genome.</title>
        <authorList>
            <person name="Cheng C.Y."/>
            <person name="Krishnakumar V."/>
            <person name="Chan A.P."/>
            <person name="Thibaud-Nissen F."/>
            <person name="Schobel S."/>
            <person name="Town C.D."/>
        </authorList>
    </citation>
    <scope>GENOME REANNOTATION</scope>
    <source>
        <strain evidence="4">cv. Columbia</strain>
    </source>
</reference>
<dbReference type="Proteomes" id="UP000006548">
    <property type="component" value="Chromosome 3"/>
</dbReference>
<sequence length="74" mass="8746">MLLHRLEQMGGSVCRDLHLQDLTDMKLWSLYKPRLIKSPVIMDMRPPPPRPCGQLQRAPPPRPYGYRTFTKFLR</sequence>
<proteinExistence type="predicted"/>
<dbReference type="KEGG" id="ath:AT3G42075"/>
<protein>
    <submittedName>
        <fullName evidence="3">Transmembrane protein</fullName>
    </submittedName>
</protein>
<keyword evidence="3" id="KW-0472">Membrane</keyword>
<dbReference type="RefSeq" id="NP_001326023.1">
    <property type="nucleotide sequence ID" value="NM_001339080.1"/>
</dbReference>
<dbReference type="EMBL" id="CP002686">
    <property type="protein sequence ID" value="ANM63965.1"/>
    <property type="molecule type" value="Genomic_DNA"/>
</dbReference>
<dbReference type="TAIR" id="AT3G42075"/>
<dbReference type="InParanoid" id="A0A1I9LN07"/>
<dbReference type="Araport" id="AT3G42075"/>
<keyword evidence="4" id="KW-1185">Reference proteome</keyword>
<evidence type="ECO:0000313" key="3">
    <source>
        <dbReference type="EMBL" id="ANM63965.1"/>
    </source>
</evidence>
<evidence type="ECO:0000313" key="2">
    <source>
        <dbReference type="Araport" id="AT3G42075"/>
    </source>
</evidence>
<dbReference type="ExpressionAtlas" id="A0A1I9LN07">
    <property type="expression patterns" value="baseline"/>
</dbReference>
<evidence type="ECO:0000313" key="4">
    <source>
        <dbReference type="Proteomes" id="UP000006548"/>
    </source>
</evidence>
<dbReference type="GeneID" id="28719359"/>
<keyword evidence="3" id="KW-0812">Transmembrane</keyword>
<name>A0A1I9LN07_ARATH</name>
<gene>
    <name evidence="2 3" type="ordered locus">At3g42075</name>
</gene>
<evidence type="ECO:0000256" key="1">
    <source>
        <dbReference type="SAM" id="MobiDB-lite"/>
    </source>
</evidence>
<organism evidence="3 4">
    <name type="scientific">Arabidopsis thaliana</name>
    <name type="common">Mouse-ear cress</name>
    <dbReference type="NCBI Taxonomy" id="3702"/>
    <lineage>
        <taxon>Eukaryota</taxon>
        <taxon>Viridiplantae</taxon>
        <taxon>Streptophyta</taxon>
        <taxon>Embryophyta</taxon>
        <taxon>Tracheophyta</taxon>
        <taxon>Spermatophyta</taxon>
        <taxon>Magnoliopsida</taxon>
        <taxon>eudicotyledons</taxon>
        <taxon>Gunneridae</taxon>
        <taxon>Pentapetalae</taxon>
        <taxon>rosids</taxon>
        <taxon>malvids</taxon>
        <taxon>Brassicales</taxon>
        <taxon>Brassicaceae</taxon>
        <taxon>Camelineae</taxon>
        <taxon>Arabidopsis</taxon>
    </lineage>
</organism>
<reference evidence="3 4" key="1">
    <citation type="journal article" date="2000" name="Nature">
        <title>Sequence and analysis of chromosome 3 of the plant Arabidopsis thaliana.</title>
        <authorList>
            <consortium name="European Union Chromosome 3 Arabidopsis Sequencing Consortium"/>
            <consortium name="Institute for Genomic Research"/>
            <consortium name="Kazusa DNA Research Institute"/>
            <person name="Salanoubat M."/>
            <person name="Lemcke K."/>
            <person name="Rieger M."/>
            <person name="Ansorge W."/>
            <person name="Unseld M."/>
            <person name="Fartmann B."/>
            <person name="Valle G."/>
            <person name="Blocker H."/>
            <person name="Perez-Alonso M."/>
            <person name="Obermaier B."/>
            <person name="Delseny M."/>
            <person name="Boutry M."/>
            <person name="Grivell L.A."/>
            <person name="Mache R."/>
            <person name="Puigdomenech P."/>
            <person name="De Simone V."/>
            <person name="Choisne N."/>
            <person name="Artiguenave F."/>
            <person name="Robert C."/>
            <person name="Brottier P."/>
            <person name="Wincker P."/>
            <person name="Cattolico L."/>
            <person name="Weissenbach J."/>
            <person name="Saurin W."/>
            <person name="Quetier F."/>
            <person name="Schafer M."/>
            <person name="Muller-Auer S."/>
            <person name="Gabel C."/>
            <person name="Fuchs M."/>
            <person name="Benes V."/>
            <person name="Wurmbach E."/>
            <person name="Drzonek H."/>
            <person name="Erfle H."/>
            <person name="Jordan N."/>
            <person name="Bangert S."/>
            <person name="Wiedelmann R."/>
            <person name="Kranz H."/>
            <person name="Voss H."/>
            <person name="Holland R."/>
            <person name="Brandt P."/>
            <person name="Nyakatura G."/>
            <person name="Vezzi A."/>
            <person name="D'Angelo M."/>
            <person name="Pallavicini A."/>
            <person name="Toppo S."/>
            <person name="Simionati B."/>
            <person name="Conrad A."/>
            <person name="Hornischer K."/>
            <person name="Kauer G."/>
            <person name="Lohnert T.H."/>
            <person name="Nordsiek G."/>
            <person name="Reichelt J."/>
            <person name="Scharfe M."/>
            <person name="Schon O."/>
            <person name="Bargues M."/>
            <person name="Terol J."/>
            <person name="Climent J."/>
            <person name="Navarro P."/>
            <person name="Collado C."/>
            <person name="Perez-Perez A."/>
            <person name="Ottenwalder B."/>
            <person name="Duchemin D."/>
            <person name="Cooke R."/>
            <person name="Laudie M."/>
            <person name="Berger-Llauro C."/>
            <person name="Purnelle B."/>
            <person name="Masuy D."/>
            <person name="de Haan M."/>
            <person name="Maarse A.C."/>
            <person name="Alcaraz J.P."/>
            <person name="Cottet A."/>
            <person name="Casacuberta E."/>
            <person name="Monfort A."/>
            <person name="Argiriou A."/>
            <person name="flores M."/>
            <person name="Liguori R."/>
            <person name="Vitale D."/>
            <person name="Mannhaupt G."/>
            <person name="Haase D."/>
            <person name="Schoof H."/>
            <person name="Rudd S."/>
            <person name="Zaccaria P."/>
            <person name="Mewes H.W."/>
            <person name="Mayer K.F."/>
            <person name="Kaul S."/>
            <person name="Town C.D."/>
            <person name="Koo H.L."/>
            <person name="Tallon L.J."/>
            <person name="Jenkins J."/>
            <person name="Rooney T."/>
            <person name="Rizzo M."/>
            <person name="Walts A."/>
            <person name="Utterback T."/>
            <person name="Fujii C.Y."/>
            <person name="Shea T.P."/>
            <person name="Creasy T.H."/>
            <person name="Haas B."/>
            <person name="Maiti R."/>
            <person name="Wu D."/>
            <person name="Peterson J."/>
            <person name="Van Aken S."/>
            <person name="Pai G."/>
            <person name="Militscher J."/>
            <person name="Sellers P."/>
            <person name="Gill J.E."/>
            <person name="Feldblyum T.V."/>
            <person name="Preuss D."/>
            <person name="Lin X."/>
            <person name="Nierman W.C."/>
            <person name="Salzberg S.L."/>
            <person name="White O."/>
            <person name="Venter J.C."/>
            <person name="Fraser C.M."/>
            <person name="Kaneko T."/>
            <person name="Nakamura Y."/>
            <person name="Sato S."/>
            <person name="Kato T."/>
            <person name="Asamizu E."/>
            <person name="Sasamoto S."/>
            <person name="Kimura T."/>
            <person name="Idesawa K."/>
            <person name="Kawashima K."/>
            <person name="Kishida Y."/>
            <person name="Kiyokawa C."/>
            <person name="Kohara M."/>
            <person name="Matsumoto M."/>
            <person name="Matsuno A."/>
            <person name="Muraki A."/>
            <person name="Nakayama S."/>
            <person name="Nakazaki N."/>
            <person name="Shinpo S."/>
            <person name="Takeuchi C."/>
            <person name="Wada T."/>
            <person name="Watanabe A."/>
            <person name="Yamada M."/>
            <person name="Yasuda M."/>
            <person name="Tabata S."/>
        </authorList>
    </citation>
    <scope>NUCLEOTIDE SEQUENCE [LARGE SCALE GENOMIC DNA]</scope>
    <source>
        <strain evidence="4">cv. Columbia</strain>
    </source>
</reference>
<accession>A0A1I9LN07</accession>
<feature type="region of interest" description="Disordered" evidence="1">
    <location>
        <begin position="42"/>
        <end position="64"/>
    </location>
</feature>
<dbReference type="AlphaFoldDB" id="A0A1I9LN07"/>